<dbReference type="PRINTS" id="PR01439">
    <property type="entry name" value="CELLSNTHASEA"/>
</dbReference>
<protein>
    <submittedName>
        <fullName evidence="11">Glycosyl transferase family 2</fullName>
    </submittedName>
</protein>
<dbReference type="GO" id="GO:0006011">
    <property type="term" value="P:UDP-alpha-D-glucose metabolic process"/>
    <property type="evidence" value="ECO:0007669"/>
    <property type="project" value="InterPro"/>
</dbReference>
<gene>
    <name evidence="11" type="ordered locus">Cyan10605_2547</name>
</gene>
<keyword evidence="7 9" id="KW-1133">Transmembrane helix</keyword>
<dbReference type="KEGG" id="can:Cyan10605_2547"/>
<dbReference type="InterPro" id="IPR029044">
    <property type="entry name" value="Nucleotide-diphossugar_trans"/>
</dbReference>
<feature type="transmembrane region" description="Helical" evidence="9">
    <location>
        <begin position="467"/>
        <end position="485"/>
    </location>
</feature>
<feature type="transmembrane region" description="Helical" evidence="9">
    <location>
        <begin position="21"/>
        <end position="41"/>
    </location>
</feature>
<feature type="transmembrane region" description="Helical" evidence="9">
    <location>
        <begin position="70"/>
        <end position="91"/>
    </location>
</feature>
<evidence type="ECO:0000256" key="5">
    <source>
        <dbReference type="ARBA" id="ARBA00022679"/>
    </source>
</evidence>
<evidence type="ECO:0000256" key="8">
    <source>
        <dbReference type="ARBA" id="ARBA00023136"/>
    </source>
</evidence>
<organism evidence="11 12">
    <name type="scientific">Cyanobacterium aponinum (strain PCC 10605)</name>
    <dbReference type="NCBI Taxonomy" id="755178"/>
    <lineage>
        <taxon>Bacteria</taxon>
        <taxon>Bacillati</taxon>
        <taxon>Cyanobacteriota</taxon>
        <taxon>Cyanophyceae</taxon>
        <taxon>Oscillatoriophycideae</taxon>
        <taxon>Chroococcales</taxon>
        <taxon>Geminocystaceae</taxon>
        <taxon>Cyanobacterium</taxon>
    </lineage>
</organism>
<keyword evidence="4" id="KW-0328">Glycosyltransferase</keyword>
<feature type="transmembrane region" description="Helical" evidence="9">
    <location>
        <begin position="538"/>
        <end position="564"/>
    </location>
</feature>
<feature type="domain" description="PilZ" evidence="10">
    <location>
        <begin position="613"/>
        <end position="704"/>
    </location>
</feature>
<dbReference type="EMBL" id="CP003947">
    <property type="protein sequence ID" value="AFZ54627.1"/>
    <property type="molecule type" value="Genomic_DNA"/>
</dbReference>
<reference evidence="12" key="1">
    <citation type="journal article" date="2013" name="Proc. Natl. Acad. Sci. U.S.A.">
        <title>Improving the coverage of the cyanobacterial phylum using diversity-driven genome sequencing.</title>
        <authorList>
            <person name="Shih P.M."/>
            <person name="Wu D."/>
            <person name="Latifi A."/>
            <person name="Axen S.D."/>
            <person name="Fewer D.P."/>
            <person name="Talla E."/>
            <person name="Calteau A."/>
            <person name="Cai F."/>
            <person name="Tandeau de Marsac N."/>
            <person name="Rippka R."/>
            <person name="Herdman M."/>
            <person name="Sivonen K."/>
            <person name="Coursin T."/>
            <person name="Laurent T."/>
            <person name="Goodwin L."/>
            <person name="Nolan M."/>
            <person name="Davenport K.W."/>
            <person name="Han C.S."/>
            <person name="Rubin E.M."/>
            <person name="Eisen J.A."/>
            <person name="Woyke T."/>
            <person name="Gugger M."/>
            <person name="Kerfeld C.A."/>
        </authorList>
    </citation>
    <scope>NUCLEOTIDE SEQUENCE [LARGE SCALE GENOMIC DNA]</scope>
    <source>
        <strain evidence="12">PCC 10605</strain>
    </source>
</reference>
<dbReference type="CDD" id="cd06421">
    <property type="entry name" value="CESA_CelA_like"/>
    <property type="match status" value="1"/>
</dbReference>
<evidence type="ECO:0000256" key="7">
    <source>
        <dbReference type="ARBA" id="ARBA00022989"/>
    </source>
</evidence>
<feature type="transmembrane region" description="Helical" evidence="9">
    <location>
        <begin position="584"/>
        <end position="602"/>
    </location>
</feature>
<dbReference type="PANTHER" id="PTHR43867:SF2">
    <property type="entry name" value="CELLULOSE SYNTHASE CATALYTIC SUBUNIT A [UDP-FORMING]"/>
    <property type="match status" value="1"/>
</dbReference>
<evidence type="ECO:0000259" key="10">
    <source>
        <dbReference type="Pfam" id="PF07238"/>
    </source>
</evidence>
<dbReference type="Pfam" id="PF13641">
    <property type="entry name" value="Glyco_tranf_2_3"/>
    <property type="match status" value="1"/>
</dbReference>
<evidence type="ECO:0000256" key="3">
    <source>
        <dbReference type="ARBA" id="ARBA00022519"/>
    </source>
</evidence>
<dbReference type="Proteomes" id="UP000010480">
    <property type="component" value="Chromosome"/>
</dbReference>
<dbReference type="SUPFAM" id="SSF53448">
    <property type="entry name" value="Nucleotide-diphospho-sugar transferases"/>
    <property type="match status" value="1"/>
</dbReference>
<accession>K9Z7A9</accession>
<dbReference type="GO" id="GO:0016759">
    <property type="term" value="F:cellulose synthase activity"/>
    <property type="evidence" value="ECO:0007669"/>
    <property type="project" value="InterPro"/>
</dbReference>
<feature type="transmembrane region" description="Helical" evidence="9">
    <location>
        <begin position="98"/>
        <end position="117"/>
    </location>
</feature>
<dbReference type="InterPro" id="IPR003919">
    <property type="entry name" value="Cell_synth_A"/>
</dbReference>
<dbReference type="InterPro" id="IPR009875">
    <property type="entry name" value="PilZ_domain"/>
</dbReference>
<evidence type="ECO:0000256" key="4">
    <source>
        <dbReference type="ARBA" id="ARBA00022676"/>
    </source>
</evidence>
<name>K9Z7A9_CYAAP</name>
<dbReference type="GO" id="GO:0005886">
    <property type="term" value="C:plasma membrane"/>
    <property type="evidence" value="ECO:0007669"/>
    <property type="project" value="UniProtKB-SubCell"/>
</dbReference>
<sequence length="754" mass="85950" precursor="true">MLQPSQILQQNSLKNKLKPQTATLVLVSIILLSAIIVALWATGNGEIATIFTYFNSLQENPPMWLETPMIMGKFLLTPTIVMFLSVWLITVISPQPRFWSRTFVILILWGLLIRYLLWRSLSSLNLSDPLNGTFSLLLFFLELLVLFSSSLQLLLMLRVKNRRREADLAQQSAIAHQFKPTVDILIPTYDESIEILRRTLIGCQAIDYELKTIYLLDDTKRPEIAKLAQELGCEYRTRPNNLYAKAGNLNYAIPQTTGEFIVVFDADFIPTRNFLQRTLGFFQDSQVALVQTPQNFYNLDPIARNLGLENVLTPEEEVFYRQIEPIKDGAGSVVCSGTSFVVRRRALEEIGGFVTDSLSEDYFTGVRLSAQGYRLIYLDEKLSAGLAAENISAHATQRLRWARGTLQAFFIDSNPLTIKGLSWLQRLAHLEGLLHWFTSISQVVFLMMPLAYGFLNVIPIRADVSDFLYFFLPYYITQITVFSWLNHHSRSAILSNVYGLVLAFPLAITVIQVMLNPFSKGFKVTPKGTIQNKYHFNWGLAFPLLILFILNAVSLWLNLCICIIAEVNTPADLLYQYQGINLSWIWGIYNLIVLGVALLILIDVPNHSLYHWFQLRRVVKLTLESGQVFWGVTNNISEVGVEVALTQKEFPRISRGDALPLKIELQEESINLTGMVIHTEFDGEFPLVQICFEKMTLTQLRQLIILLYCRPGQWQSKKTPGEFQSIGLLLKTLIKPKFIFEREPKTNSLIVSQI</sequence>
<evidence type="ECO:0000313" key="11">
    <source>
        <dbReference type="EMBL" id="AFZ54627.1"/>
    </source>
</evidence>
<keyword evidence="12" id="KW-1185">Reference proteome</keyword>
<dbReference type="Gene3D" id="2.40.10.220">
    <property type="entry name" value="predicted glycosyltransferase like domains"/>
    <property type="match status" value="1"/>
</dbReference>
<keyword evidence="2" id="KW-1003">Cell membrane</keyword>
<dbReference type="Pfam" id="PF07238">
    <property type="entry name" value="PilZ"/>
    <property type="match status" value="1"/>
</dbReference>
<keyword evidence="3" id="KW-0997">Cell inner membrane</keyword>
<dbReference type="GO" id="GO:0012505">
    <property type="term" value="C:endomembrane system"/>
    <property type="evidence" value="ECO:0007669"/>
    <property type="project" value="UniProtKB-SubCell"/>
</dbReference>
<keyword evidence="8 9" id="KW-0472">Membrane</keyword>
<evidence type="ECO:0000256" key="6">
    <source>
        <dbReference type="ARBA" id="ARBA00022692"/>
    </source>
</evidence>
<keyword evidence="5 11" id="KW-0808">Transferase</keyword>
<dbReference type="OrthoDB" id="9766299at2"/>
<dbReference type="PATRIC" id="fig|755178.3.peg.2702"/>
<dbReference type="PANTHER" id="PTHR43867">
    <property type="entry name" value="CELLULOSE SYNTHASE CATALYTIC SUBUNIT A [UDP-FORMING]"/>
    <property type="match status" value="1"/>
</dbReference>
<proteinExistence type="predicted"/>
<dbReference type="HOGENOM" id="CLU_011907_3_0_3"/>
<dbReference type="STRING" id="755178.Cyan10605_2547"/>
<evidence type="ECO:0000313" key="12">
    <source>
        <dbReference type="Proteomes" id="UP000010480"/>
    </source>
</evidence>
<dbReference type="eggNOG" id="COG1215">
    <property type="taxonomic scope" value="Bacteria"/>
</dbReference>
<dbReference type="RefSeq" id="WP_015220350.1">
    <property type="nucleotide sequence ID" value="NC_019776.1"/>
</dbReference>
<dbReference type="InterPro" id="IPR050321">
    <property type="entry name" value="Glycosyltr_2/OpgH_subfam"/>
</dbReference>
<dbReference type="AlphaFoldDB" id="K9Z7A9"/>
<evidence type="ECO:0000256" key="2">
    <source>
        <dbReference type="ARBA" id="ARBA00022475"/>
    </source>
</evidence>
<comment type="subcellular location">
    <subcellularLocation>
        <location evidence="1">Endomembrane system</location>
        <topology evidence="1">Multi-pass membrane protein</topology>
    </subcellularLocation>
</comment>
<feature type="transmembrane region" description="Helical" evidence="9">
    <location>
        <begin position="137"/>
        <end position="157"/>
    </location>
</feature>
<dbReference type="Gene3D" id="3.90.550.10">
    <property type="entry name" value="Spore Coat Polysaccharide Biosynthesis Protein SpsA, Chain A"/>
    <property type="match status" value="1"/>
</dbReference>
<feature type="transmembrane region" description="Helical" evidence="9">
    <location>
        <begin position="433"/>
        <end position="455"/>
    </location>
</feature>
<feature type="transmembrane region" description="Helical" evidence="9">
    <location>
        <begin position="497"/>
        <end position="518"/>
    </location>
</feature>
<evidence type="ECO:0000256" key="1">
    <source>
        <dbReference type="ARBA" id="ARBA00004127"/>
    </source>
</evidence>
<keyword evidence="6 9" id="KW-0812">Transmembrane</keyword>
<evidence type="ECO:0000256" key="9">
    <source>
        <dbReference type="SAM" id="Phobius"/>
    </source>
</evidence>
<dbReference type="GO" id="GO:0035438">
    <property type="term" value="F:cyclic-di-GMP binding"/>
    <property type="evidence" value="ECO:0007669"/>
    <property type="project" value="InterPro"/>
</dbReference>